<name>A0A7W4NS55_9PROT</name>
<keyword evidence="4" id="KW-1185">Reference proteome</keyword>
<comment type="caution">
    <text evidence="2">The sequence shown here is derived from an EMBL/GenBank/DDBJ whole genome shotgun (WGS) entry which is preliminary data.</text>
</comment>
<evidence type="ECO:0000313" key="5">
    <source>
        <dbReference type="Proteomes" id="UP000561077"/>
    </source>
</evidence>
<feature type="chain" id="PRO_5030624905" evidence="1">
    <location>
        <begin position="27"/>
        <end position="183"/>
    </location>
</feature>
<dbReference type="EMBL" id="JABEQO010000006">
    <property type="protein sequence ID" value="MBB2164157.1"/>
    <property type="molecule type" value="Genomic_DNA"/>
</dbReference>
<evidence type="ECO:0000313" key="3">
    <source>
        <dbReference type="EMBL" id="MBB2193435.1"/>
    </source>
</evidence>
<dbReference type="RefSeq" id="WP_182973410.1">
    <property type="nucleotide sequence ID" value="NZ_JABEQN010000006.1"/>
</dbReference>
<feature type="signal peptide" evidence="1">
    <location>
        <begin position="1"/>
        <end position="26"/>
    </location>
</feature>
<organism evidence="2 5">
    <name type="scientific">Gluconacetobacter dulcium</name>
    <dbReference type="NCBI Taxonomy" id="2729096"/>
    <lineage>
        <taxon>Bacteria</taxon>
        <taxon>Pseudomonadati</taxon>
        <taxon>Pseudomonadota</taxon>
        <taxon>Alphaproteobacteria</taxon>
        <taxon>Acetobacterales</taxon>
        <taxon>Acetobacteraceae</taxon>
        <taxon>Gluconacetobacter</taxon>
    </lineage>
</organism>
<accession>A0A7W4NS55</accession>
<proteinExistence type="predicted"/>
<reference evidence="4 5" key="1">
    <citation type="submission" date="2020-04" db="EMBL/GenBank/DDBJ databases">
        <title>Description of novel Gluconacetobacter.</title>
        <authorList>
            <person name="Sombolestani A."/>
        </authorList>
    </citation>
    <scope>NUCLEOTIDE SEQUENCE [LARGE SCALE GENOMIC DNA]</scope>
    <source>
        <strain evidence="3 4">LMG 1728</strain>
        <strain evidence="2 5">LMG 1731</strain>
    </source>
</reference>
<protein>
    <submittedName>
        <fullName evidence="2">Uncharacterized protein</fullName>
    </submittedName>
</protein>
<keyword evidence="1" id="KW-0732">Signal</keyword>
<dbReference type="EMBL" id="JABEQN010000006">
    <property type="protein sequence ID" value="MBB2193435.1"/>
    <property type="molecule type" value="Genomic_DNA"/>
</dbReference>
<sequence length="183" mass="20284">MKTSAGLRFMLATVGLIAALPAAVHAAPPPPETTVQSFAGRYSTHFRNGLVSGEEYWSDDVVEIVPVGAQAAYIRVSLQFYNGHSCDIWGVGRAEGARLVYRDPNPPPLPTLPHCTLSLSHRGPDLLIEDAENTCKSYCGMRGSLMHQTLPLTSRRPITYMRRLRDSRNYREAMTAWKDRATP</sequence>
<dbReference type="Proteomes" id="UP000540490">
    <property type="component" value="Unassembled WGS sequence"/>
</dbReference>
<evidence type="ECO:0000313" key="2">
    <source>
        <dbReference type="EMBL" id="MBB2164157.1"/>
    </source>
</evidence>
<gene>
    <name evidence="3" type="ORF">HLH25_07220</name>
    <name evidence="2" type="ORF">HLH26_06310</name>
</gene>
<evidence type="ECO:0000313" key="4">
    <source>
        <dbReference type="Proteomes" id="UP000540490"/>
    </source>
</evidence>
<dbReference type="Proteomes" id="UP000561077">
    <property type="component" value="Unassembled WGS sequence"/>
</dbReference>
<dbReference type="AlphaFoldDB" id="A0A7W4NS55"/>
<evidence type="ECO:0000256" key="1">
    <source>
        <dbReference type="SAM" id="SignalP"/>
    </source>
</evidence>